<dbReference type="Pfam" id="PF00067">
    <property type="entry name" value="p450"/>
    <property type="match status" value="1"/>
</dbReference>
<evidence type="ECO:0000256" key="1">
    <source>
        <dbReference type="ARBA" id="ARBA00001971"/>
    </source>
</evidence>
<evidence type="ECO:0000256" key="5">
    <source>
        <dbReference type="ARBA" id="ARBA00022723"/>
    </source>
</evidence>
<protein>
    <submittedName>
        <fullName evidence="11">Cytochrome P450</fullName>
    </submittedName>
</protein>
<accession>A0A5C3MIX8</accession>
<reference evidence="11 12" key="1">
    <citation type="journal article" date="2019" name="Nat. Ecol. Evol.">
        <title>Megaphylogeny resolves global patterns of mushroom evolution.</title>
        <authorList>
            <person name="Varga T."/>
            <person name="Krizsan K."/>
            <person name="Foldi C."/>
            <person name="Dima B."/>
            <person name="Sanchez-Garcia M."/>
            <person name="Sanchez-Ramirez S."/>
            <person name="Szollosi G.J."/>
            <person name="Szarkandi J.G."/>
            <person name="Papp V."/>
            <person name="Albert L."/>
            <person name="Andreopoulos W."/>
            <person name="Angelini C."/>
            <person name="Antonin V."/>
            <person name="Barry K.W."/>
            <person name="Bougher N.L."/>
            <person name="Buchanan P."/>
            <person name="Buyck B."/>
            <person name="Bense V."/>
            <person name="Catcheside P."/>
            <person name="Chovatia M."/>
            <person name="Cooper J."/>
            <person name="Damon W."/>
            <person name="Desjardin D."/>
            <person name="Finy P."/>
            <person name="Geml J."/>
            <person name="Haridas S."/>
            <person name="Hughes K."/>
            <person name="Justo A."/>
            <person name="Karasinski D."/>
            <person name="Kautmanova I."/>
            <person name="Kiss B."/>
            <person name="Kocsube S."/>
            <person name="Kotiranta H."/>
            <person name="LaButti K.M."/>
            <person name="Lechner B.E."/>
            <person name="Liimatainen K."/>
            <person name="Lipzen A."/>
            <person name="Lukacs Z."/>
            <person name="Mihaltcheva S."/>
            <person name="Morgado L.N."/>
            <person name="Niskanen T."/>
            <person name="Noordeloos M.E."/>
            <person name="Ohm R.A."/>
            <person name="Ortiz-Santana B."/>
            <person name="Ovrebo C."/>
            <person name="Racz N."/>
            <person name="Riley R."/>
            <person name="Savchenko A."/>
            <person name="Shiryaev A."/>
            <person name="Soop K."/>
            <person name="Spirin V."/>
            <person name="Szebenyi C."/>
            <person name="Tomsovsky M."/>
            <person name="Tulloss R.E."/>
            <person name="Uehling J."/>
            <person name="Grigoriev I.V."/>
            <person name="Vagvolgyi C."/>
            <person name="Papp T."/>
            <person name="Martin F.M."/>
            <person name="Miettinen O."/>
            <person name="Hibbett D.S."/>
            <person name="Nagy L.G."/>
        </authorList>
    </citation>
    <scope>NUCLEOTIDE SEQUENCE [LARGE SCALE GENOMIC DNA]</scope>
    <source>
        <strain evidence="11 12">OMC1185</strain>
    </source>
</reference>
<dbReference type="InterPro" id="IPR050364">
    <property type="entry name" value="Cytochrome_P450_fung"/>
</dbReference>
<evidence type="ECO:0000313" key="12">
    <source>
        <dbReference type="Proteomes" id="UP000305948"/>
    </source>
</evidence>
<feature type="binding site" description="axial binding residue" evidence="9">
    <location>
        <position position="412"/>
    </location>
    <ligand>
        <name>heme</name>
        <dbReference type="ChEBI" id="CHEBI:30413"/>
    </ligand>
    <ligandPart>
        <name>Fe</name>
        <dbReference type="ChEBI" id="CHEBI:18248"/>
    </ligandPart>
</feature>
<evidence type="ECO:0000256" key="8">
    <source>
        <dbReference type="ARBA" id="ARBA00023033"/>
    </source>
</evidence>
<evidence type="ECO:0000256" key="9">
    <source>
        <dbReference type="PIRSR" id="PIRSR602401-1"/>
    </source>
</evidence>
<dbReference type="EMBL" id="ML213545">
    <property type="protein sequence ID" value="TFK45362.1"/>
    <property type="molecule type" value="Genomic_DNA"/>
</dbReference>
<evidence type="ECO:0000313" key="11">
    <source>
        <dbReference type="EMBL" id="TFK45362.1"/>
    </source>
</evidence>
<dbReference type="STRING" id="5364.A0A5C3MIX8"/>
<evidence type="ECO:0000256" key="10">
    <source>
        <dbReference type="RuleBase" id="RU000461"/>
    </source>
</evidence>
<keyword evidence="4 9" id="KW-0349">Heme</keyword>
<dbReference type="Proteomes" id="UP000305948">
    <property type="component" value="Unassembled WGS sequence"/>
</dbReference>
<dbReference type="PRINTS" id="PR00463">
    <property type="entry name" value="EP450I"/>
</dbReference>
<evidence type="ECO:0000256" key="7">
    <source>
        <dbReference type="ARBA" id="ARBA00023004"/>
    </source>
</evidence>
<dbReference type="InterPro" id="IPR001128">
    <property type="entry name" value="Cyt_P450"/>
</dbReference>
<evidence type="ECO:0000256" key="6">
    <source>
        <dbReference type="ARBA" id="ARBA00023002"/>
    </source>
</evidence>
<proteinExistence type="inferred from homology"/>
<comment type="pathway">
    <text evidence="2">Secondary metabolite biosynthesis.</text>
</comment>
<keyword evidence="8 10" id="KW-0503">Monooxygenase</keyword>
<sequence length="470" mass="53253">MRFPAPLPPGPLGLPVVGNAFDLPRSQPWITFRKWAEIYGPIVYVSAFGQSIIVLNDSRYAIDMLNKKSRIYNGRPKLIMAGDLIGWGEGPALTQPSDRWSEYRRLLSQFIGTKAKMEGFTALLEQEVDMYVQRINSTPEEWVRHTRRLAGSIVLRMAYGYTPSEEDDMLVNLVDEAMEHFSEATGANAFLVDVFPILRYIPEWFPGATWKRKARLYHATLQEMLNRPYNWAKERIMTGVSEPCFLSDQLSRKNVTREEEHTLKWAAAGIYSGGADTTVAGIEVLFLAMTIHPDEQKKAQAELDAVVGSGQAPCLADRERLPYVQALYLETLRFYTFGPTGLPHLALEDDVHEEYFIPKGSIIMTNVAGYYKDPKTYPDPNKFQPERFLSTLGQVMQQDPRDFLFGFGRRACPGVHLADATMWLVFASLLATFHIEPPVKDGKPVFPTGKFTDGSISHPETFECIIKRRQ</sequence>
<dbReference type="PANTHER" id="PTHR46300">
    <property type="entry name" value="P450, PUTATIVE (EUROFUNG)-RELATED-RELATED"/>
    <property type="match status" value="1"/>
</dbReference>
<evidence type="ECO:0000256" key="4">
    <source>
        <dbReference type="ARBA" id="ARBA00022617"/>
    </source>
</evidence>
<dbReference type="GO" id="GO:0005506">
    <property type="term" value="F:iron ion binding"/>
    <property type="evidence" value="ECO:0007669"/>
    <property type="project" value="InterPro"/>
</dbReference>
<dbReference type="GO" id="GO:0016705">
    <property type="term" value="F:oxidoreductase activity, acting on paired donors, with incorporation or reduction of molecular oxygen"/>
    <property type="evidence" value="ECO:0007669"/>
    <property type="project" value="InterPro"/>
</dbReference>
<dbReference type="Gene3D" id="1.10.630.10">
    <property type="entry name" value="Cytochrome P450"/>
    <property type="match status" value="1"/>
</dbReference>
<comment type="cofactor">
    <cofactor evidence="1 9">
        <name>heme</name>
        <dbReference type="ChEBI" id="CHEBI:30413"/>
    </cofactor>
</comment>
<dbReference type="InterPro" id="IPR017972">
    <property type="entry name" value="Cyt_P450_CS"/>
</dbReference>
<dbReference type="AlphaFoldDB" id="A0A5C3MIX8"/>
<dbReference type="GO" id="GO:0020037">
    <property type="term" value="F:heme binding"/>
    <property type="evidence" value="ECO:0007669"/>
    <property type="project" value="InterPro"/>
</dbReference>
<name>A0A5C3MIX8_9AGAM</name>
<keyword evidence="12" id="KW-1185">Reference proteome</keyword>
<dbReference type="GO" id="GO:0004497">
    <property type="term" value="F:monooxygenase activity"/>
    <property type="evidence" value="ECO:0007669"/>
    <property type="project" value="UniProtKB-KW"/>
</dbReference>
<dbReference type="InterPro" id="IPR036396">
    <property type="entry name" value="Cyt_P450_sf"/>
</dbReference>
<evidence type="ECO:0000256" key="3">
    <source>
        <dbReference type="ARBA" id="ARBA00010617"/>
    </source>
</evidence>
<dbReference type="InterPro" id="IPR002401">
    <property type="entry name" value="Cyt_P450_E_grp-I"/>
</dbReference>
<dbReference type="PROSITE" id="PS00086">
    <property type="entry name" value="CYTOCHROME_P450"/>
    <property type="match status" value="1"/>
</dbReference>
<evidence type="ECO:0000256" key="2">
    <source>
        <dbReference type="ARBA" id="ARBA00005179"/>
    </source>
</evidence>
<dbReference type="CDD" id="cd11065">
    <property type="entry name" value="CYP64-like"/>
    <property type="match status" value="1"/>
</dbReference>
<keyword evidence="7 9" id="KW-0408">Iron</keyword>
<keyword evidence="5 9" id="KW-0479">Metal-binding</keyword>
<dbReference type="PANTHER" id="PTHR46300:SF7">
    <property type="entry name" value="P450, PUTATIVE (EUROFUNG)-RELATED"/>
    <property type="match status" value="1"/>
</dbReference>
<keyword evidence="6 10" id="KW-0560">Oxidoreductase</keyword>
<dbReference type="OrthoDB" id="2789670at2759"/>
<organism evidence="11 12">
    <name type="scientific">Heliocybe sulcata</name>
    <dbReference type="NCBI Taxonomy" id="5364"/>
    <lineage>
        <taxon>Eukaryota</taxon>
        <taxon>Fungi</taxon>
        <taxon>Dikarya</taxon>
        <taxon>Basidiomycota</taxon>
        <taxon>Agaricomycotina</taxon>
        <taxon>Agaricomycetes</taxon>
        <taxon>Gloeophyllales</taxon>
        <taxon>Gloeophyllaceae</taxon>
        <taxon>Heliocybe</taxon>
    </lineage>
</organism>
<gene>
    <name evidence="11" type="ORF">OE88DRAFT_1640006</name>
</gene>
<comment type="similarity">
    <text evidence="3 10">Belongs to the cytochrome P450 family.</text>
</comment>
<dbReference type="SUPFAM" id="SSF48264">
    <property type="entry name" value="Cytochrome P450"/>
    <property type="match status" value="1"/>
</dbReference>